<dbReference type="Pfam" id="PF06824">
    <property type="entry name" value="Glyco_hydro_125"/>
    <property type="match status" value="1"/>
</dbReference>
<evidence type="ECO:0000313" key="4">
    <source>
        <dbReference type="Proteomes" id="UP000654370"/>
    </source>
</evidence>
<dbReference type="InterPro" id="IPR012341">
    <property type="entry name" value="6hp_glycosidase-like_sf"/>
</dbReference>
<dbReference type="InterPro" id="IPR008928">
    <property type="entry name" value="6-hairpin_glycosidase_sf"/>
</dbReference>
<dbReference type="AlphaFoldDB" id="A0A8H7PDD4"/>
<feature type="signal peptide" evidence="2">
    <location>
        <begin position="1"/>
        <end position="20"/>
    </location>
</feature>
<keyword evidence="2" id="KW-0732">Signal</keyword>
<evidence type="ECO:0008006" key="5">
    <source>
        <dbReference type="Google" id="ProtNLM"/>
    </source>
</evidence>
<dbReference type="Proteomes" id="UP000654370">
    <property type="component" value="Unassembled WGS sequence"/>
</dbReference>
<dbReference type="PANTHER" id="PTHR31047">
    <property type="entry name" value="MEIOTICALLY UP-REGULATED GENE 157 PROTEIN"/>
    <property type="match status" value="1"/>
</dbReference>
<evidence type="ECO:0000256" key="2">
    <source>
        <dbReference type="SAM" id="SignalP"/>
    </source>
</evidence>
<accession>A0A8H7PDD4</accession>
<proteinExistence type="predicted"/>
<dbReference type="PIRSF" id="PIRSF028846">
    <property type="entry name" value="UCP028846"/>
    <property type="match status" value="1"/>
</dbReference>
<reference evidence="3" key="1">
    <citation type="submission" date="2020-12" db="EMBL/GenBank/DDBJ databases">
        <title>Metabolic potential, ecology and presence of endohyphal bacteria is reflected in genomic diversity of Mucoromycotina.</title>
        <authorList>
            <person name="Muszewska A."/>
            <person name="Okrasinska A."/>
            <person name="Steczkiewicz K."/>
            <person name="Drgas O."/>
            <person name="Orlowska M."/>
            <person name="Perlinska-Lenart U."/>
            <person name="Aleksandrzak-Piekarczyk T."/>
            <person name="Szatraj K."/>
            <person name="Zielenkiewicz U."/>
            <person name="Pilsyk S."/>
            <person name="Malc E."/>
            <person name="Mieczkowski P."/>
            <person name="Kruszewska J.S."/>
            <person name="Biernat P."/>
            <person name="Pawlowska J."/>
        </authorList>
    </citation>
    <scope>NUCLEOTIDE SEQUENCE</scope>
    <source>
        <strain evidence="3">WA0000067209</strain>
    </source>
</reference>
<gene>
    <name evidence="3" type="ORF">INT43_002923</name>
</gene>
<keyword evidence="4" id="KW-1185">Reference proteome</keyword>
<feature type="compositionally biased region" description="Low complexity" evidence="1">
    <location>
        <begin position="25"/>
        <end position="43"/>
    </location>
</feature>
<dbReference type="InterPro" id="IPR008313">
    <property type="entry name" value="GH125"/>
</dbReference>
<dbReference type="GO" id="GO:0003824">
    <property type="term" value="F:catalytic activity"/>
    <property type="evidence" value="ECO:0007669"/>
    <property type="project" value="UniProtKB-ARBA"/>
</dbReference>
<organism evidence="3 4">
    <name type="scientific">Mortierella isabellina</name>
    <name type="common">Filamentous fungus</name>
    <name type="synonym">Umbelopsis isabellina</name>
    <dbReference type="NCBI Taxonomy" id="91625"/>
    <lineage>
        <taxon>Eukaryota</taxon>
        <taxon>Fungi</taxon>
        <taxon>Fungi incertae sedis</taxon>
        <taxon>Mucoromycota</taxon>
        <taxon>Mucoromycotina</taxon>
        <taxon>Umbelopsidomycetes</taxon>
        <taxon>Umbelopsidales</taxon>
        <taxon>Umbelopsidaceae</taxon>
        <taxon>Umbelopsis</taxon>
    </lineage>
</organism>
<dbReference type="SUPFAM" id="SSF48208">
    <property type="entry name" value="Six-hairpin glycosidases"/>
    <property type="match status" value="1"/>
</dbReference>
<dbReference type="EMBL" id="JAEPQZ010000022">
    <property type="protein sequence ID" value="KAG2171301.1"/>
    <property type="molecule type" value="Genomic_DNA"/>
</dbReference>
<evidence type="ECO:0000313" key="3">
    <source>
        <dbReference type="EMBL" id="KAG2171301.1"/>
    </source>
</evidence>
<dbReference type="Gene3D" id="1.50.10.10">
    <property type="match status" value="1"/>
</dbReference>
<evidence type="ECO:0000256" key="1">
    <source>
        <dbReference type="SAM" id="MobiDB-lite"/>
    </source>
</evidence>
<sequence>MKQSFFQVILIAALAACSAAKETTSKAKTTSTTTHSAKSTHSTHSTKKTECQDYAEYAAKFHGPASKGPLKLPQQRPPTKCRTFTSNVINDAIDDVVKKMKNPDLARLFSNAYPNTLDTTVNKTNECVDAKSTCRPEAYIITGDIPAMWIRDSTSQMTTYLPYIKQDPKLQRLMLGVLYAQADYLNIDTYAGAFKIPDTNAVNEDAKAADTTLDKTKAKQLAANTGNGTDTVKKIPFEVWEEKYEIDSLAHFLRLSYQYWNATGDGSFVKDKGWNKAVKNVLKVVHDQQQPTFNGSDYPTKPKYTFLQSNERPTETQFSYGWGNPTANTGMVRSMFRPSDDATTFPHFVPGNAMLSVELMHLSEILNATKSNAATAATAASLSVTIKNAIYDNAIVDHPKYGKIFAYEVDGFGSTLLMDDANVPSLLSLSYLGFIDQNDTLYQNTRNFVLSKSNPWFFDGTRGSGIGGPHVGYSYAWPMSQIVRIITSSSDAEITDALNIILNNTDKTGLIHESFDVFHSGASHYTRPWFSWANGLFGQAILQIARERPHLIF</sequence>
<dbReference type="SMART" id="SM01149">
    <property type="entry name" value="DUF1237"/>
    <property type="match status" value="1"/>
</dbReference>
<name>A0A8H7PDD4_MORIS</name>
<feature type="region of interest" description="Disordered" evidence="1">
    <location>
        <begin position="25"/>
        <end position="47"/>
    </location>
</feature>
<dbReference type="OrthoDB" id="7771656at2759"/>
<comment type="caution">
    <text evidence="3">The sequence shown here is derived from an EMBL/GenBank/DDBJ whole genome shotgun (WGS) entry which is preliminary data.</text>
</comment>
<feature type="chain" id="PRO_5034835056" description="Glycoside hydrolase family 125 protein" evidence="2">
    <location>
        <begin position="21"/>
        <end position="553"/>
    </location>
</feature>
<dbReference type="GO" id="GO:0005975">
    <property type="term" value="P:carbohydrate metabolic process"/>
    <property type="evidence" value="ECO:0007669"/>
    <property type="project" value="InterPro"/>
</dbReference>
<protein>
    <recommendedName>
        <fullName evidence="5">Glycoside hydrolase family 125 protein</fullName>
    </recommendedName>
</protein>
<dbReference type="PANTHER" id="PTHR31047:SF0">
    <property type="entry name" value="MEIOTICALLY UP-REGULATED GENE 157 PROTEIN"/>
    <property type="match status" value="1"/>
</dbReference>
<dbReference type="PROSITE" id="PS51257">
    <property type="entry name" value="PROKAR_LIPOPROTEIN"/>
    <property type="match status" value="1"/>
</dbReference>